<evidence type="ECO:0000256" key="3">
    <source>
        <dbReference type="ARBA" id="ARBA00009759"/>
    </source>
</evidence>
<dbReference type="PANTHER" id="PTHR20854:SF4">
    <property type="entry name" value="INOSITOL-1-MONOPHOSPHATASE-RELATED"/>
    <property type="match status" value="1"/>
</dbReference>
<comment type="cofactor">
    <cofactor evidence="2 7 8">
        <name>Mg(2+)</name>
        <dbReference type="ChEBI" id="CHEBI:18420"/>
    </cofactor>
</comment>
<evidence type="ECO:0000256" key="1">
    <source>
        <dbReference type="ARBA" id="ARBA00001033"/>
    </source>
</evidence>
<organism evidence="9 10">
    <name type="scientific">Halarsenatibacter silvermanii</name>
    <dbReference type="NCBI Taxonomy" id="321763"/>
    <lineage>
        <taxon>Bacteria</taxon>
        <taxon>Bacillati</taxon>
        <taxon>Bacillota</taxon>
        <taxon>Clostridia</taxon>
        <taxon>Halanaerobiales</taxon>
        <taxon>Halarsenatibacteraceae</taxon>
        <taxon>Halarsenatibacter</taxon>
    </lineage>
</organism>
<keyword evidence="5 8" id="KW-0378">Hydrolase</keyword>
<dbReference type="SUPFAM" id="SSF56655">
    <property type="entry name" value="Carbohydrate phosphatase"/>
    <property type="match status" value="1"/>
</dbReference>
<feature type="binding site" evidence="7">
    <location>
        <position position="88"/>
    </location>
    <ligand>
        <name>Mg(2+)</name>
        <dbReference type="ChEBI" id="CHEBI:18420"/>
        <label>1</label>
        <note>catalytic</note>
    </ligand>
</feature>
<dbReference type="FunFam" id="3.30.540.10:FF:000003">
    <property type="entry name" value="Inositol-1-monophosphatase"/>
    <property type="match status" value="1"/>
</dbReference>
<dbReference type="RefSeq" id="WP_159429741.1">
    <property type="nucleotide sequence ID" value="NZ_FNGO01000001.1"/>
</dbReference>
<evidence type="ECO:0000256" key="8">
    <source>
        <dbReference type="RuleBase" id="RU364068"/>
    </source>
</evidence>
<comment type="similarity">
    <text evidence="3 8">Belongs to the inositol monophosphatase superfamily.</text>
</comment>
<dbReference type="InterPro" id="IPR000760">
    <property type="entry name" value="Inositol_monophosphatase-like"/>
</dbReference>
<evidence type="ECO:0000313" key="10">
    <source>
        <dbReference type="Proteomes" id="UP000199476"/>
    </source>
</evidence>
<feature type="binding site" evidence="7">
    <location>
        <position position="214"/>
    </location>
    <ligand>
        <name>Mg(2+)</name>
        <dbReference type="ChEBI" id="CHEBI:18420"/>
        <label>1</label>
        <note>catalytic</note>
    </ligand>
</feature>
<evidence type="ECO:0000256" key="2">
    <source>
        <dbReference type="ARBA" id="ARBA00001946"/>
    </source>
</evidence>
<evidence type="ECO:0000256" key="4">
    <source>
        <dbReference type="ARBA" id="ARBA00022723"/>
    </source>
</evidence>
<evidence type="ECO:0000313" key="9">
    <source>
        <dbReference type="EMBL" id="SDL07658.1"/>
    </source>
</evidence>
<dbReference type="InterPro" id="IPR020550">
    <property type="entry name" value="Inositol_monophosphatase_CS"/>
</dbReference>
<keyword evidence="6 7" id="KW-0460">Magnesium</keyword>
<dbReference type="GO" id="GO:0046854">
    <property type="term" value="P:phosphatidylinositol phosphate biosynthetic process"/>
    <property type="evidence" value="ECO:0007669"/>
    <property type="project" value="InterPro"/>
</dbReference>
<gene>
    <name evidence="9" type="ORF">SAMN04488692_10194</name>
</gene>
<dbReference type="PANTHER" id="PTHR20854">
    <property type="entry name" value="INOSITOL MONOPHOSPHATASE"/>
    <property type="match status" value="1"/>
</dbReference>
<evidence type="ECO:0000256" key="7">
    <source>
        <dbReference type="PIRSR" id="PIRSR600760-2"/>
    </source>
</evidence>
<feature type="binding site" evidence="7">
    <location>
        <position position="70"/>
    </location>
    <ligand>
        <name>Mg(2+)</name>
        <dbReference type="ChEBI" id="CHEBI:18420"/>
        <label>1</label>
        <note>catalytic</note>
    </ligand>
</feature>
<sequence length="264" mass="29378">MAFRPDIDIETVKSWCREVGDYQLDNFEGDIDFESKDQKINLVSEVDKKSESMLIERIAGEFPDHSVLAEERGEDRQKSSVRWIIDPLDGTVNYIHGFPIFSISIAVFQEETPELAVVYLPVRDVFFTSRQGEGSWRDSERLQVDDQAELSTSIVATGFPYDHQQESEEVLNYLEEIIPRAGGIRRTGSAAYDLALVAAGIFGGFWEIKLSPWDVAAGILLVKEAGGLASDFSGRDISLSGEEIVAGSPGVHDELLTFLQQAVR</sequence>
<dbReference type="Gene3D" id="3.30.540.10">
    <property type="entry name" value="Fructose-1,6-Bisphosphatase, subunit A, domain 1"/>
    <property type="match status" value="1"/>
</dbReference>
<dbReference type="EMBL" id="FNGO01000001">
    <property type="protein sequence ID" value="SDL07658.1"/>
    <property type="molecule type" value="Genomic_DNA"/>
</dbReference>
<dbReference type="EC" id="3.1.3.25" evidence="8"/>
<dbReference type="PRINTS" id="PR01959">
    <property type="entry name" value="SBIMPHPHTASE"/>
</dbReference>
<dbReference type="InterPro" id="IPR022337">
    <property type="entry name" value="Inositol_monophosphatase_SuhB"/>
</dbReference>
<protein>
    <recommendedName>
        <fullName evidence="8">Inositol-1-monophosphatase</fullName>
        <ecNumber evidence="8">3.1.3.25</ecNumber>
    </recommendedName>
</protein>
<keyword evidence="10" id="KW-1185">Reference proteome</keyword>
<proteinExistence type="inferred from homology"/>
<accession>A0A1G9H3W4</accession>
<reference evidence="9 10" key="1">
    <citation type="submission" date="2016-10" db="EMBL/GenBank/DDBJ databases">
        <authorList>
            <person name="de Groot N.N."/>
        </authorList>
    </citation>
    <scope>NUCLEOTIDE SEQUENCE [LARGE SCALE GENOMIC DNA]</scope>
    <source>
        <strain evidence="9 10">SLAS-1</strain>
    </source>
</reference>
<dbReference type="CDD" id="cd01639">
    <property type="entry name" value="IMPase"/>
    <property type="match status" value="1"/>
</dbReference>
<dbReference type="GO" id="GO:0006020">
    <property type="term" value="P:inositol metabolic process"/>
    <property type="evidence" value="ECO:0007669"/>
    <property type="project" value="TreeGrafter"/>
</dbReference>
<feature type="binding site" evidence="7">
    <location>
        <position position="89"/>
    </location>
    <ligand>
        <name>Mg(2+)</name>
        <dbReference type="ChEBI" id="CHEBI:18420"/>
        <label>1</label>
        <note>catalytic</note>
    </ligand>
</feature>
<dbReference type="STRING" id="321763.SAMN04488692_10194"/>
<dbReference type="Pfam" id="PF00459">
    <property type="entry name" value="Inositol_P"/>
    <property type="match status" value="1"/>
</dbReference>
<dbReference type="GO" id="GO:0007165">
    <property type="term" value="P:signal transduction"/>
    <property type="evidence" value="ECO:0007669"/>
    <property type="project" value="TreeGrafter"/>
</dbReference>
<dbReference type="GO" id="GO:0046872">
    <property type="term" value="F:metal ion binding"/>
    <property type="evidence" value="ECO:0007669"/>
    <property type="project" value="UniProtKB-KW"/>
</dbReference>
<dbReference type="Gene3D" id="3.40.190.80">
    <property type="match status" value="1"/>
</dbReference>
<dbReference type="PROSITE" id="PS00630">
    <property type="entry name" value="IMP_2"/>
    <property type="match status" value="1"/>
</dbReference>
<keyword evidence="4 7" id="KW-0479">Metal-binding</keyword>
<dbReference type="AlphaFoldDB" id="A0A1G9H3W4"/>
<dbReference type="InterPro" id="IPR033942">
    <property type="entry name" value="IMPase"/>
</dbReference>
<dbReference type="OrthoDB" id="9772456at2"/>
<comment type="catalytic activity">
    <reaction evidence="1 8">
        <text>a myo-inositol phosphate + H2O = myo-inositol + phosphate</text>
        <dbReference type="Rhea" id="RHEA:24056"/>
        <dbReference type="ChEBI" id="CHEBI:15377"/>
        <dbReference type="ChEBI" id="CHEBI:17268"/>
        <dbReference type="ChEBI" id="CHEBI:43474"/>
        <dbReference type="ChEBI" id="CHEBI:84139"/>
        <dbReference type="EC" id="3.1.3.25"/>
    </reaction>
</comment>
<feature type="binding site" evidence="7">
    <location>
        <position position="86"/>
    </location>
    <ligand>
        <name>Mg(2+)</name>
        <dbReference type="ChEBI" id="CHEBI:18420"/>
        <label>1</label>
        <note>catalytic</note>
    </ligand>
</feature>
<dbReference type="InterPro" id="IPR020583">
    <property type="entry name" value="Inositol_monoP_metal-BS"/>
</dbReference>
<evidence type="ECO:0000256" key="5">
    <source>
        <dbReference type="ARBA" id="ARBA00022801"/>
    </source>
</evidence>
<dbReference type="PROSITE" id="PS00629">
    <property type="entry name" value="IMP_1"/>
    <property type="match status" value="1"/>
</dbReference>
<dbReference type="GO" id="GO:0008934">
    <property type="term" value="F:inositol monophosphate 1-phosphatase activity"/>
    <property type="evidence" value="ECO:0007669"/>
    <property type="project" value="InterPro"/>
</dbReference>
<dbReference type="PRINTS" id="PR00377">
    <property type="entry name" value="IMPHPHTASES"/>
</dbReference>
<evidence type="ECO:0000256" key="6">
    <source>
        <dbReference type="ARBA" id="ARBA00022842"/>
    </source>
</evidence>
<name>A0A1G9H3W4_9FIRM</name>
<dbReference type="Proteomes" id="UP000199476">
    <property type="component" value="Unassembled WGS sequence"/>
</dbReference>